<evidence type="ECO:0000256" key="1">
    <source>
        <dbReference type="SAM" id="SignalP"/>
    </source>
</evidence>
<proteinExistence type="predicted"/>
<dbReference type="VEuPathDB" id="VectorBase:AFUN2_002435"/>
<dbReference type="AlphaFoldDB" id="A0A182R483"/>
<feature type="chain" id="PRO_5008873741" evidence="1">
    <location>
        <begin position="19"/>
        <end position="398"/>
    </location>
</feature>
<dbReference type="VEuPathDB" id="VectorBase:AFUN000975"/>
<name>A0A182R483_ANOFN</name>
<organism evidence="2">
    <name type="scientific">Anopheles funestus</name>
    <name type="common">African malaria mosquito</name>
    <dbReference type="NCBI Taxonomy" id="62324"/>
    <lineage>
        <taxon>Eukaryota</taxon>
        <taxon>Metazoa</taxon>
        <taxon>Ecdysozoa</taxon>
        <taxon>Arthropoda</taxon>
        <taxon>Hexapoda</taxon>
        <taxon>Insecta</taxon>
        <taxon>Pterygota</taxon>
        <taxon>Neoptera</taxon>
        <taxon>Endopterygota</taxon>
        <taxon>Diptera</taxon>
        <taxon>Nematocera</taxon>
        <taxon>Culicoidea</taxon>
        <taxon>Culicidae</taxon>
        <taxon>Anophelinae</taxon>
        <taxon>Anopheles</taxon>
    </lineage>
</organism>
<accession>A0A182R483</accession>
<evidence type="ECO:0000313" key="2">
    <source>
        <dbReference type="EnsemblMetazoa" id="AFUN000975-PA"/>
    </source>
</evidence>
<dbReference type="EnsemblMetazoa" id="AFUN000975-RA">
    <property type="protein sequence ID" value="AFUN000975-PA"/>
    <property type="gene ID" value="AFUN000975"/>
</dbReference>
<feature type="signal peptide" evidence="1">
    <location>
        <begin position="1"/>
        <end position="18"/>
    </location>
</feature>
<reference evidence="2" key="1">
    <citation type="submission" date="2020-05" db="UniProtKB">
        <authorList>
            <consortium name="EnsemblMetazoa"/>
        </authorList>
    </citation>
    <scope>IDENTIFICATION</scope>
    <source>
        <strain evidence="2">FUMOZ</strain>
    </source>
</reference>
<dbReference type="STRING" id="62324.A0A182R483"/>
<sequence>MRAVTVVILISFLLETLAQNCVINVSESSVKRLYNPIQSDVPCQTLWNNLVNHFGHTQHNLTVGQERELTRASEPSVSNCQRMLETAKLEMQGDHNYYTNTMQKKIQLNEWNAKKYQEEQATLQQRTVLLGKDFKSFYRNLIFLNIGAGSSKLAIKYYHRYLEGHPPGPLLNDLVDSVYRDPAYENERFEHLLDFVRKLAGSSLKLSLYKLIHPAMMKHPMQRDSYRAMLLALDVGRIAFANEKNIDGRRLYLNIFQPALAYLKRAVETANYDEIVTFATKYPNHFEEIENRLSTLETDVWNRANFSQFVTYPNRLPLGKQRLEAFRMPLLQINKRNKHDFTKRLVIVAKELEQCEMFIKSGKNEPRDQDKLITVKGLFAKLDPSKDYEHYLKEAKKQ</sequence>
<keyword evidence="1" id="KW-0732">Signal</keyword>
<protein>
    <submittedName>
        <fullName evidence="2">Uncharacterized protein</fullName>
    </submittedName>
</protein>